<evidence type="ECO:0000313" key="6">
    <source>
        <dbReference type="Proteomes" id="UP001143400"/>
    </source>
</evidence>
<feature type="domain" description="DM2" evidence="2">
    <location>
        <begin position="55"/>
        <end position="131"/>
    </location>
</feature>
<dbReference type="AlphaFoldDB" id="A0A9W6IV49"/>
<evidence type="ECO:0000313" key="5">
    <source>
        <dbReference type="Proteomes" id="UP000758856"/>
    </source>
</evidence>
<dbReference type="EMBL" id="JAFBCY010000003">
    <property type="protein sequence ID" value="MBM7852940.1"/>
    <property type="molecule type" value="Genomic_DNA"/>
</dbReference>
<evidence type="ECO:0000313" key="4">
    <source>
        <dbReference type="EMBL" id="MBM7852940.1"/>
    </source>
</evidence>
<evidence type="ECO:0000259" key="2">
    <source>
        <dbReference type="PROSITE" id="PS51925"/>
    </source>
</evidence>
<reference evidence="3" key="1">
    <citation type="journal article" date="2014" name="Int. J. Syst. Evol. Microbiol.">
        <title>Complete genome sequence of Corynebacterium casei LMG S-19264T (=DSM 44701T), isolated from a smear-ripened cheese.</title>
        <authorList>
            <consortium name="US DOE Joint Genome Institute (JGI-PGF)"/>
            <person name="Walter F."/>
            <person name="Albersmeier A."/>
            <person name="Kalinowski J."/>
            <person name="Ruckert C."/>
        </authorList>
    </citation>
    <scope>NUCLEOTIDE SEQUENCE</scope>
    <source>
        <strain evidence="3">VKM B-1606</strain>
    </source>
</reference>
<comment type="caution">
    <text evidence="3">The sequence shown here is derived from an EMBL/GenBank/DDBJ whole genome shotgun (WGS) entry which is preliminary data.</text>
</comment>
<evidence type="ECO:0000313" key="3">
    <source>
        <dbReference type="EMBL" id="GLK57151.1"/>
    </source>
</evidence>
<organism evidence="3 6">
    <name type="scientific">Methylopila capsulata</name>
    <dbReference type="NCBI Taxonomy" id="61654"/>
    <lineage>
        <taxon>Bacteria</taxon>
        <taxon>Pseudomonadati</taxon>
        <taxon>Pseudomonadota</taxon>
        <taxon>Alphaproteobacteria</taxon>
        <taxon>Hyphomicrobiales</taxon>
        <taxon>Methylopilaceae</taxon>
        <taxon>Methylopila</taxon>
    </lineage>
</organism>
<dbReference type="Pfam" id="PF02201">
    <property type="entry name" value="SWIB"/>
    <property type="match status" value="1"/>
</dbReference>
<dbReference type="SMART" id="SM00151">
    <property type="entry name" value="SWIB"/>
    <property type="match status" value="1"/>
</dbReference>
<accession>A0A9W6IV49</accession>
<protein>
    <submittedName>
        <fullName evidence="4">Chromatin remodeling complex protein RSC6</fullName>
    </submittedName>
</protein>
<evidence type="ECO:0000256" key="1">
    <source>
        <dbReference type="SAM" id="MobiDB-lite"/>
    </source>
</evidence>
<dbReference type="PROSITE" id="PS51925">
    <property type="entry name" value="SWIB_MDM2"/>
    <property type="match status" value="1"/>
</dbReference>
<dbReference type="RefSeq" id="WP_204951380.1">
    <property type="nucleotide sequence ID" value="NZ_BSFF01000003.1"/>
</dbReference>
<reference evidence="3" key="3">
    <citation type="submission" date="2023-01" db="EMBL/GenBank/DDBJ databases">
        <authorList>
            <person name="Sun Q."/>
            <person name="Evtushenko L."/>
        </authorList>
    </citation>
    <scope>NUCLEOTIDE SEQUENCE</scope>
    <source>
        <strain evidence="3">VKM B-1606</strain>
    </source>
</reference>
<reference evidence="4 5" key="2">
    <citation type="submission" date="2021-01" db="EMBL/GenBank/DDBJ databases">
        <title>Genomic Encyclopedia of Type Strains, Phase IV (KMG-IV): sequencing the most valuable type-strain genomes for metagenomic binning, comparative biology and taxonomic classification.</title>
        <authorList>
            <person name="Goeker M."/>
        </authorList>
    </citation>
    <scope>NUCLEOTIDE SEQUENCE [LARGE SCALE GENOMIC DNA]</scope>
    <source>
        <strain evidence="4 5">DSM 6130</strain>
    </source>
</reference>
<dbReference type="PANTHER" id="PTHR13844">
    <property type="entry name" value="SWI/SNF-RELATED MATRIX-ASSOCIATED ACTIN-DEPENDENT REGULATOR OF CHROMATIN SUBFAMILY D"/>
    <property type="match status" value="1"/>
</dbReference>
<dbReference type="Proteomes" id="UP000758856">
    <property type="component" value="Unassembled WGS sequence"/>
</dbReference>
<gene>
    <name evidence="3" type="ORF">GCM10008170_31700</name>
    <name evidence="4" type="ORF">JOD31_003182</name>
</gene>
<name>A0A9W6IV49_9HYPH</name>
<dbReference type="InterPro" id="IPR036885">
    <property type="entry name" value="SWIB_MDM2_dom_sf"/>
</dbReference>
<feature type="compositionally biased region" description="Basic and acidic residues" evidence="1">
    <location>
        <begin position="1"/>
        <end position="13"/>
    </location>
</feature>
<feature type="compositionally biased region" description="Low complexity" evidence="1">
    <location>
        <begin position="14"/>
        <end position="39"/>
    </location>
</feature>
<dbReference type="SUPFAM" id="SSF47592">
    <property type="entry name" value="SWIB/MDM2 domain"/>
    <property type="match status" value="1"/>
</dbReference>
<dbReference type="InterPro" id="IPR019835">
    <property type="entry name" value="SWIB_domain"/>
</dbReference>
<proteinExistence type="predicted"/>
<feature type="region of interest" description="Disordered" evidence="1">
    <location>
        <begin position="1"/>
        <end position="56"/>
    </location>
</feature>
<dbReference type="Gene3D" id="1.10.245.10">
    <property type="entry name" value="SWIB/MDM2 domain"/>
    <property type="match status" value="1"/>
</dbReference>
<dbReference type="Proteomes" id="UP001143400">
    <property type="component" value="Unassembled WGS sequence"/>
</dbReference>
<dbReference type="EMBL" id="BSFF01000003">
    <property type="protein sequence ID" value="GLK57151.1"/>
    <property type="molecule type" value="Genomic_DNA"/>
</dbReference>
<dbReference type="CDD" id="cd10567">
    <property type="entry name" value="SWIB-MDM2_like"/>
    <property type="match status" value="1"/>
</dbReference>
<keyword evidence="5" id="KW-1185">Reference proteome</keyword>
<dbReference type="InterPro" id="IPR003121">
    <property type="entry name" value="SWIB_MDM2_domain"/>
</dbReference>
<sequence length="131" mass="14102">MAAAKKTETKTEAKTTAAKTTATKAETKSPAKPKAPAKAKSAEKPKSSAAKKPNALSVEVKPSADLAAIVGDKPLPRSEVVSKTWDYIKKHKLQNPDDGREILADANLEKIFGKKKATMFEMNKFLNAHLS</sequence>